<evidence type="ECO:0000256" key="1">
    <source>
        <dbReference type="SAM" id="Phobius"/>
    </source>
</evidence>
<protein>
    <submittedName>
        <fullName evidence="2">Uncharacterized protein</fullName>
    </submittedName>
</protein>
<keyword evidence="1" id="KW-0472">Membrane</keyword>
<reference evidence="2" key="1">
    <citation type="submission" date="2016-10" db="EMBL/GenBank/DDBJ databases">
        <title>Sequence of Gallionella enrichment culture.</title>
        <authorList>
            <person name="Poehlein A."/>
            <person name="Muehling M."/>
            <person name="Daniel R."/>
        </authorList>
    </citation>
    <scope>NUCLEOTIDE SEQUENCE</scope>
</reference>
<evidence type="ECO:0000313" key="2">
    <source>
        <dbReference type="EMBL" id="OIQ81967.1"/>
    </source>
</evidence>
<organism evidence="2">
    <name type="scientific">mine drainage metagenome</name>
    <dbReference type="NCBI Taxonomy" id="410659"/>
    <lineage>
        <taxon>unclassified sequences</taxon>
        <taxon>metagenomes</taxon>
        <taxon>ecological metagenomes</taxon>
    </lineage>
</organism>
<proteinExistence type="predicted"/>
<feature type="transmembrane region" description="Helical" evidence="1">
    <location>
        <begin position="21"/>
        <end position="39"/>
    </location>
</feature>
<keyword evidence="1" id="KW-0812">Transmembrane</keyword>
<sequence length="42" mass="4552">MVPVRGGFVEICATSGHYVDMPLLVISVVVIAIVTVLLARRR</sequence>
<accession>A0A1J5QQ12</accession>
<comment type="caution">
    <text evidence="2">The sequence shown here is derived from an EMBL/GenBank/DDBJ whole genome shotgun (WGS) entry which is preliminary data.</text>
</comment>
<dbReference type="EMBL" id="MLJW01000860">
    <property type="protein sequence ID" value="OIQ81967.1"/>
    <property type="molecule type" value="Genomic_DNA"/>
</dbReference>
<keyword evidence="1" id="KW-1133">Transmembrane helix</keyword>
<gene>
    <name evidence="2" type="ORF">GALL_362570</name>
</gene>
<name>A0A1J5QQ12_9ZZZZ</name>
<dbReference type="AlphaFoldDB" id="A0A1J5QQ12"/>